<evidence type="ECO:0008006" key="2">
    <source>
        <dbReference type="Google" id="ProtNLM"/>
    </source>
</evidence>
<name>A0A381XRS6_9ZZZZ</name>
<dbReference type="EMBL" id="UINC01016138">
    <property type="protein sequence ID" value="SVA67425.1"/>
    <property type="molecule type" value="Genomic_DNA"/>
</dbReference>
<dbReference type="InterPro" id="IPR049718">
    <property type="entry name" value="AKO59007-like"/>
</dbReference>
<dbReference type="NCBIfam" id="NF033394">
    <property type="entry name" value="capsid_maj_Podo"/>
    <property type="match status" value="1"/>
</dbReference>
<protein>
    <recommendedName>
        <fullName evidence="2">Bacteriophage Mu GpT domain-containing protein</fullName>
    </recommendedName>
</protein>
<organism evidence="1">
    <name type="scientific">marine metagenome</name>
    <dbReference type="NCBI Taxonomy" id="408172"/>
    <lineage>
        <taxon>unclassified sequences</taxon>
        <taxon>metagenomes</taxon>
        <taxon>ecological metagenomes</taxon>
    </lineage>
</organism>
<sequence>MALTPENIDDFVNLTLSLFKKHKWTDISLEHQEYVASGIITEKNVQERGGKDISFRIKHKNTGNSRNTGMFAQDITKVEDVTTTASVPWAMQTTNFSYDIYEDLFQSDRETIIKELKIREHDALSDMAELNEENLWTAPTSTTDTRPMGVPFWLQKNTSTPGGAFNGGNPSTHATGCANVSSVTFPRFSNWTFQYSAIATDDLIKKVKKSLAFTNFTPPVPHPELGYASPSHAIYTTYRVQEPLERLAETRNDNLGSDVAKYINSVVIGGVPIKWVPYLESNDTDDPLYGVNWKYFRPVVKKGANMRRNPPKPAAKQHTVREVHIDNWMQYCCYNRRAMWVGSK</sequence>
<evidence type="ECO:0000313" key="1">
    <source>
        <dbReference type="EMBL" id="SVA67425.1"/>
    </source>
</evidence>
<accession>A0A381XRS6</accession>
<dbReference type="AlphaFoldDB" id="A0A381XRS6"/>
<proteinExistence type="predicted"/>
<gene>
    <name evidence="1" type="ORF">METZ01_LOCUS120279</name>
</gene>
<reference evidence="1" key="1">
    <citation type="submission" date="2018-05" db="EMBL/GenBank/DDBJ databases">
        <authorList>
            <person name="Lanie J.A."/>
            <person name="Ng W.-L."/>
            <person name="Kazmierczak K.M."/>
            <person name="Andrzejewski T.M."/>
            <person name="Davidsen T.M."/>
            <person name="Wayne K.J."/>
            <person name="Tettelin H."/>
            <person name="Glass J.I."/>
            <person name="Rusch D."/>
            <person name="Podicherti R."/>
            <person name="Tsui H.-C.T."/>
            <person name="Winkler M.E."/>
        </authorList>
    </citation>
    <scope>NUCLEOTIDE SEQUENCE</scope>
</reference>